<dbReference type="KEGG" id="vg:19525455"/>
<dbReference type="RefSeq" id="YP_009035635.1">
    <property type="nucleotide sequence ID" value="NC_024207.1"/>
</dbReference>
<evidence type="ECO:0000313" key="2">
    <source>
        <dbReference type="Proteomes" id="UP000026901"/>
    </source>
</evidence>
<dbReference type="GeneID" id="19525455"/>
<dbReference type="Proteomes" id="UP000026901">
    <property type="component" value="Segment"/>
</dbReference>
<reference evidence="2" key="1">
    <citation type="submission" date="2014-09" db="EMBL/GenBank/DDBJ databases">
        <authorList>
            <person name="Sauder A.B."/>
            <person name="McKenzie Q.R."/>
            <person name="Temple L.M."/>
            <person name="Alexis B.K."/>
            <person name="Al-Atrache Z."/>
            <person name="Lewis L.O."/>
            <person name="Loesser-Casey K.E."/>
            <person name="Mitchell K.J."/>
        </authorList>
    </citation>
    <scope>NUCLEOTIDE SEQUENCE [LARGE SCALE GENOMIC DNA]</scope>
</reference>
<evidence type="ECO:0000313" key="1">
    <source>
        <dbReference type="EMBL" id="AHZ09838.1"/>
    </source>
</evidence>
<proteinExistence type="predicted"/>
<dbReference type="EMBL" id="KJ489398">
    <property type="protein sequence ID" value="AHZ09838.1"/>
    <property type="molecule type" value="Genomic_DNA"/>
</dbReference>
<keyword evidence="2" id="KW-1185">Reference proteome</keyword>
<protein>
    <submittedName>
        <fullName evidence="1">Uncharacterized protein</fullName>
    </submittedName>
</protein>
<organism evidence="1 2">
    <name type="scientific">Bacillus phage Evoli</name>
    <dbReference type="NCBI Taxonomy" id="1486658"/>
    <lineage>
        <taxon>Viruses</taxon>
        <taxon>Duplodnaviria</taxon>
        <taxon>Heunggongvirae</taxon>
        <taxon>Uroviricota</taxon>
        <taxon>Caudoviricetes</taxon>
        <taxon>Herelleviridae</taxon>
        <taxon>Bastillevirinae</taxon>
        <taxon>Bastillevirus</taxon>
        <taxon>Bastillevirus evoli</taxon>
    </lineage>
</organism>
<sequence length="70" mass="7974">MTVLSIKEELITLLEDALDTEERIETIDDANEAYIVGQQYAYAKLLFFMVDGVTREEFDGDDVQGLLERA</sequence>
<name>A0A024B1G7_9CAUD</name>
<accession>A0A024B1G7</accession>